<evidence type="ECO:0000259" key="1">
    <source>
        <dbReference type="PROSITE" id="PS50943"/>
    </source>
</evidence>
<keyword evidence="3" id="KW-1185">Reference proteome</keyword>
<dbReference type="RefSeq" id="WP_171605792.1">
    <property type="nucleotide sequence ID" value="NZ_WHPF01000001.1"/>
</dbReference>
<dbReference type="PROSITE" id="PS50943">
    <property type="entry name" value="HTH_CROC1"/>
    <property type="match status" value="1"/>
</dbReference>
<dbReference type="SUPFAM" id="SSF47413">
    <property type="entry name" value="lambda repressor-like DNA-binding domains"/>
    <property type="match status" value="1"/>
</dbReference>
<feature type="domain" description="HTH cro/C1-type" evidence="1">
    <location>
        <begin position="6"/>
        <end position="61"/>
    </location>
</feature>
<dbReference type="InterPro" id="IPR001387">
    <property type="entry name" value="Cro/C1-type_HTH"/>
</dbReference>
<dbReference type="Proteomes" id="UP000598971">
    <property type="component" value="Unassembled WGS sequence"/>
</dbReference>
<dbReference type="CDD" id="cd00093">
    <property type="entry name" value="HTH_XRE"/>
    <property type="match status" value="1"/>
</dbReference>
<name>A0A8J8FEW6_9BACT</name>
<reference evidence="2" key="1">
    <citation type="submission" date="2019-10" db="EMBL/GenBank/DDBJ databases">
        <title>Draft genome sequence of Panacibacter sp. KCS-6.</title>
        <authorList>
            <person name="Yim K.J."/>
        </authorList>
    </citation>
    <scope>NUCLEOTIDE SEQUENCE</scope>
    <source>
        <strain evidence="2">KCS-6</strain>
    </source>
</reference>
<dbReference type="EMBL" id="WHPF01000001">
    <property type="protein sequence ID" value="NNV53874.1"/>
    <property type="molecule type" value="Genomic_DNA"/>
</dbReference>
<dbReference type="Gene3D" id="1.10.260.40">
    <property type="entry name" value="lambda repressor-like DNA-binding domains"/>
    <property type="match status" value="1"/>
</dbReference>
<dbReference type="SMART" id="SM00530">
    <property type="entry name" value="HTH_XRE"/>
    <property type="match status" value="1"/>
</dbReference>
<comment type="caution">
    <text evidence="2">The sequence shown here is derived from an EMBL/GenBank/DDBJ whole genome shotgun (WGS) entry which is preliminary data.</text>
</comment>
<accession>A0A8J8FEW6</accession>
<evidence type="ECO:0000313" key="3">
    <source>
        <dbReference type="Proteomes" id="UP000598971"/>
    </source>
</evidence>
<dbReference type="InterPro" id="IPR010982">
    <property type="entry name" value="Lambda_DNA-bd_dom_sf"/>
</dbReference>
<gene>
    <name evidence="2" type="ORF">GD597_00290</name>
</gene>
<dbReference type="Pfam" id="PF01381">
    <property type="entry name" value="HTH_3"/>
    <property type="match status" value="1"/>
</dbReference>
<sequence>MKNNHLKSVRLQLGLTQKQVAQLLGMKIEDRLSHWEKGSATSSVQNLYKLAQLCQVKIEDLLS</sequence>
<organism evidence="2 3">
    <name type="scientific">Limnovirga soli</name>
    <dbReference type="NCBI Taxonomy" id="2656915"/>
    <lineage>
        <taxon>Bacteria</taxon>
        <taxon>Pseudomonadati</taxon>
        <taxon>Bacteroidota</taxon>
        <taxon>Chitinophagia</taxon>
        <taxon>Chitinophagales</taxon>
        <taxon>Chitinophagaceae</taxon>
        <taxon>Limnovirga</taxon>
    </lineage>
</organism>
<proteinExistence type="predicted"/>
<evidence type="ECO:0000313" key="2">
    <source>
        <dbReference type="EMBL" id="NNV53874.1"/>
    </source>
</evidence>
<protein>
    <submittedName>
        <fullName evidence="2">Helix-turn-helix domain-containing protein</fullName>
    </submittedName>
</protein>
<dbReference type="AlphaFoldDB" id="A0A8J8FEW6"/>
<dbReference type="GO" id="GO:0003677">
    <property type="term" value="F:DNA binding"/>
    <property type="evidence" value="ECO:0007669"/>
    <property type="project" value="InterPro"/>
</dbReference>